<feature type="domain" description="HTH cro/C1-type" evidence="1">
    <location>
        <begin position="64"/>
        <end position="119"/>
    </location>
</feature>
<dbReference type="SMART" id="SM00530">
    <property type="entry name" value="HTH_XRE"/>
    <property type="match status" value="1"/>
</dbReference>
<comment type="caution">
    <text evidence="2">The sequence shown here is derived from an EMBL/GenBank/DDBJ whole genome shotgun (WGS) entry which is preliminary data.</text>
</comment>
<protein>
    <recommendedName>
        <fullName evidence="1">HTH cro/C1-type domain-containing protein</fullName>
    </recommendedName>
</protein>
<dbReference type="GO" id="GO:0003677">
    <property type="term" value="F:DNA binding"/>
    <property type="evidence" value="ECO:0007669"/>
    <property type="project" value="InterPro"/>
</dbReference>
<sequence length="473" mass="50466">MRVAASCHRQQLTTYAGELELTTMEASGNTTDVCHGRVSVPSSAPFDNIFAEPVLRPLELGDLLREHREQRGLSQQHLADLSTVSVRTVRNIESGCIRKPRRQTLSLLADTLKLDRISCALLNDAAERSEPADGGLDLHPPHPFSSFVGRLGDRDAITRTLTAGDSRLAVISGLGGVGKSRLAMEVALRLREQNGWPVLWVPLGESGDGGLPQAPAADLAVDAIRGDAGSSARLARLIGGNDALIVLDGMPGGSSVEGFAFALLRACPRLRVLATTTAPWRARGAMSLRLAPLAVPSRDLWNAPAQVTETESVRLFFDRMHQGRSGSGLPDADPVAVAELCRRLDGIPLALELAAARCAELSVEVLLHNLITTAGGTSDQTLPGEFGPVWEVIAISCDFLAGPQREHARLLARSAERWSIENVAVELELSISAAIDLVDAMAAVGLVRVENRGTSPEIVLLNLVRRVLLASVP</sequence>
<dbReference type="Gene3D" id="3.40.50.300">
    <property type="entry name" value="P-loop containing nucleotide triphosphate hydrolases"/>
    <property type="match status" value="1"/>
</dbReference>
<dbReference type="Proteomes" id="UP000660745">
    <property type="component" value="Unassembled WGS sequence"/>
</dbReference>
<reference evidence="2" key="1">
    <citation type="journal article" date="2014" name="Int. J. Syst. Evol. Microbiol.">
        <title>Complete genome sequence of Corynebacterium casei LMG S-19264T (=DSM 44701T), isolated from a smear-ripened cheese.</title>
        <authorList>
            <consortium name="US DOE Joint Genome Institute (JGI-PGF)"/>
            <person name="Walter F."/>
            <person name="Albersmeier A."/>
            <person name="Kalinowski J."/>
            <person name="Ruckert C."/>
        </authorList>
    </citation>
    <scope>NUCLEOTIDE SEQUENCE</scope>
    <source>
        <strain evidence="2">CGMCC 4.7430</strain>
    </source>
</reference>
<keyword evidence="3" id="KW-1185">Reference proteome</keyword>
<evidence type="ECO:0000313" key="3">
    <source>
        <dbReference type="Proteomes" id="UP000660745"/>
    </source>
</evidence>
<evidence type="ECO:0000259" key="1">
    <source>
        <dbReference type="PROSITE" id="PS50943"/>
    </source>
</evidence>
<dbReference type="InterPro" id="IPR027417">
    <property type="entry name" value="P-loop_NTPase"/>
</dbReference>
<name>A0A917ZZU7_9ACTN</name>
<dbReference type="CDD" id="cd00093">
    <property type="entry name" value="HTH_XRE"/>
    <property type="match status" value="1"/>
</dbReference>
<dbReference type="PANTHER" id="PTHR47691:SF3">
    <property type="entry name" value="HTH-TYPE TRANSCRIPTIONAL REGULATOR RV0890C-RELATED"/>
    <property type="match status" value="1"/>
</dbReference>
<dbReference type="PROSITE" id="PS50943">
    <property type="entry name" value="HTH_CROC1"/>
    <property type="match status" value="1"/>
</dbReference>
<dbReference type="InterPro" id="IPR001387">
    <property type="entry name" value="Cro/C1-type_HTH"/>
</dbReference>
<organism evidence="2 3">
    <name type="scientific">Nonomuraea glycinis</name>
    <dbReference type="NCBI Taxonomy" id="2047744"/>
    <lineage>
        <taxon>Bacteria</taxon>
        <taxon>Bacillati</taxon>
        <taxon>Actinomycetota</taxon>
        <taxon>Actinomycetes</taxon>
        <taxon>Streptosporangiales</taxon>
        <taxon>Streptosporangiaceae</taxon>
        <taxon>Nonomuraea</taxon>
    </lineage>
</organism>
<dbReference type="Pfam" id="PF01381">
    <property type="entry name" value="HTH_3"/>
    <property type="match status" value="1"/>
</dbReference>
<reference evidence="2" key="2">
    <citation type="submission" date="2020-09" db="EMBL/GenBank/DDBJ databases">
        <authorList>
            <person name="Sun Q."/>
            <person name="Zhou Y."/>
        </authorList>
    </citation>
    <scope>NUCLEOTIDE SEQUENCE</scope>
    <source>
        <strain evidence="2">CGMCC 4.7430</strain>
    </source>
</reference>
<dbReference type="InterPro" id="IPR010982">
    <property type="entry name" value="Lambda_DNA-bd_dom_sf"/>
</dbReference>
<gene>
    <name evidence="2" type="ORF">GCM10012278_07460</name>
</gene>
<accession>A0A917ZZU7</accession>
<dbReference type="SUPFAM" id="SSF52540">
    <property type="entry name" value="P-loop containing nucleoside triphosphate hydrolases"/>
    <property type="match status" value="1"/>
</dbReference>
<dbReference type="PANTHER" id="PTHR47691">
    <property type="entry name" value="REGULATOR-RELATED"/>
    <property type="match status" value="1"/>
</dbReference>
<dbReference type="EMBL" id="BMNK01000001">
    <property type="protein sequence ID" value="GGP01995.1"/>
    <property type="molecule type" value="Genomic_DNA"/>
</dbReference>
<proteinExistence type="predicted"/>
<dbReference type="Gene3D" id="1.10.260.40">
    <property type="entry name" value="lambda repressor-like DNA-binding domains"/>
    <property type="match status" value="1"/>
</dbReference>
<evidence type="ECO:0000313" key="2">
    <source>
        <dbReference type="EMBL" id="GGP01995.1"/>
    </source>
</evidence>
<dbReference type="AlphaFoldDB" id="A0A917ZZU7"/>
<dbReference type="SUPFAM" id="SSF47413">
    <property type="entry name" value="lambda repressor-like DNA-binding domains"/>
    <property type="match status" value="1"/>
</dbReference>